<dbReference type="PIRSF" id="PIRSF000521">
    <property type="entry name" value="Transaminase_4ab_Lys_Orn"/>
    <property type="match status" value="1"/>
</dbReference>
<dbReference type="PANTHER" id="PTHR43094:SF1">
    <property type="entry name" value="AMINOTRANSFERASE CLASS-III"/>
    <property type="match status" value="1"/>
</dbReference>
<name>A0A931CFN1_9ACTN</name>
<keyword evidence="4" id="KW-0032">Aminotransferase</keyword>
<evidence type="ECO:0000256" key="1">
    <source>
        <dbReference type="ARBA" id="ARBA00008954"/>
    </source>
</evidence>
<reference evidence="4" key="1">
    <citation type="submission" date="2020-11" db="EMBL/GenBank/DDBJ databases">
        <title>Isolation and identification of active actinomycetes.</title>
        <authorList>
            <person name="Sun X."/>
        </authorList>
    </citation>
    <scope>NUCLEOTIDE SEQUENCE</scope>
    <source>
        <strain evidence="4">NEAU-A11</strain>
    </source>
</reference>
<accession>A0A931CFN1</accession>
<dbReference type="AlphaFoldDB" id="A0A931CFN1"/>
<proteinExistence type="inferred from homology"/>
<dbReference type="GO" id="GO:0008483">
    <property type="term" value="F:transaminase activity"/>
    <property type="evidence" value="ECO:0007669"/>
    <property type="project" value="UniProtKB-KW"/>
</dbReference>
<dbReference type="InterPro" id="IPR015422">
    <property type="entry name" value="PyrdxlP-dep_Trfase_small"/>
</dbReference>
<dbReference type="GO" id="GO:0005829">
    <property type="term" value="C:cytosol"/>
    <property type="evidence" value="ECO:0007669"/>
    <property type="project" value="TreeGrafter"/>
</dbReference>
<dbReference type="Proteomes" id="UP000598146">
    <property type="component" value="Unassembled WGS sequence"/>
</dbReference>
<sequence length="410" mass="43778">MNPGTVAAACKATTLFEWVAQDGYTPLEIVSAEGSAFRTADGRRVLDFASQLVVTNLGHSLEPIHRRVYEASRELSYVTPLAATRQRAELGARLAAFTPDHLTKFFFANSGTEANNDAIRIARAVTGRRHILYRGRSYHGSHGPAAMSSDDDRRRLWEQEPTYSVPFRAGSGVVRDDVAAFRWAVEALGPRGIAAAVIEAVPGGSGVLVPADGYLAGIAEVCREHGILLICDEVLTGFGRTGRRFAFEHWDLRPDLVTMGKALSAGVAPIAAVAVSAEIAERFGDTPLGCGHTFSAHPLTAVAASAALDEYERTNAVERAAKLGEVLGRGLHTVAGSSDAVVRVRSIGMLGALELTEAEVTRLKHWHQRLLDAGVYVIAKGANLIVAPPLVIDRTELDEGLATMARVLAG</sequence>
<evidence type="ECO:0000256" key="2">
    <source>
        <dbReference type="ARBA" id="ARBA00022898"/>
    </source>
</evidence>
<comment type="caution">
    <text evidence="4">The sequence shown here is derived from an EMBL/GenBank/DDBJ whole genome shotgun (WGS) entry which is preliminary data.</text>
</comment>
<evidence type="ECO:0000313" key="5">
    <source>
        <dbReference type="Proteomes" id="UP000598146"/>
    </source>
</evidence>
<dbReference type="InterPro" id="IPR005814">
    <property type="entry name" value="Aminotrans_3"/>
</dbReference>
<gene>
    <name evidence="4" type="ORF">I4J89_33430</name>
</gene>
<keyword evidence="2 3" id="KW-0663">Pyridoxal phosphate</keyword>
<evidence type="ECO:0000256" key="3">
    <source>
        <dbReference type="RuleBase" id="RU003560"/>
    </source>
</evidence>
<dbReference type="Gene3D" id="3.40.640.10">
    <property type="entry name" value="Type I PLP-dependent aspartate aminotransferase-like (Major domain)"/>
    <property type="match status" value="1"/>
</dbReference>
<dbReference type="RefSeq" id="WP_196418142.1">
    <property type="nucleotide sequence ID" value="NZ_JADQTO010000020.1"/>
</dbReference>
<dbReference type="InterPro" id="IPR049704">
    <property type="entry name" value="Aminotrans_3_PPA_site"/>
</dbReference>
<dbReference type="GO" id="GO:0030170">
    <property type="term" value="F:pyridoxal phosphate binding"/>
    <property type="evidence" value="ECO:0007669"/>
    <property type="project" value="InterPro"/>
</dbReference>
<dbReference type="CDD" id="cd00610">
    <property type="entry name" value="OAT_like"/>
    <property type="match status" value="1"/>
</dbReference>
<comment type="similarity">
    <text evidence="1 3">Belongs to the class-III pyridoxal-phosphate-dependent aminotransferase family.</text>
</comment>
<dbReference type="SUPFAM" id="SSF53383">
    <property type="entry name" value="PLP-dependent transferases"/>
    <property type="match status" value="1"/>
</dbReference>
<dbReference type="InterPro" id="IPR015421">
    <property type="entry name" value="PyrdxlP-dep_Trfase_major"/>
</dbReference>
<dbReference type="InterPro" id="IPR015424">
    <property type="entry name" value="PyrdxlP-dep_Trfase"/>
</dbReference>
<dbReference type="Gene3D" id="3.90.1150.10">
    <property type="entry name" value="Aspartate Aminotransferase, domain 1"/>
    <property type="match status" value="1"/>
</dbReference>
<dbReference type="Pfam" id="PF00202">
    <property type="entry name" value="Aminotran_3"/>
    <property type="match status" value="1"/>
</dbReference>
<evidence type="ECO:0000313" key="4">
    <source>
        <dbReference type="EMBL" id="MBG0566361.1"/>
    </source>
</evidence>
<dbReference type="PANTHER" id="PTHR43094">
    <property type="entry name" value="AMINOTRANSFERASE"/>
    <property type="match status" value="1"/>
</dbReference>
<dbReference type="EMBL" id="JADQTO010000020">
    <property type="protein sequence ID" value="MBG0566361.1"/>
    <property type="molecule type" value="Genomic_DNA"/>
</dbReference>
<dbReference type="PROSITE" id="PS00600">
    <property type="entry name" value="AA_TRANSFER_CLASS_3"/>
    <property type="match status" value="1"/>
</dbReference>
<keyword evidence="4" id="KW-0808">Transferase</keyword>
<keyword evidence="5" id="KW-1185">Reference proteome</keyword>
<organism evidence="4 5">
    <name type="scientific">Actinoplanes aureus</name>
    <dbReference type="NCBI Taxonomy" id="2792083"/>
    <lineage>
        <taxon>Bacteria</taxon>
        <taxon>Bacillati</taxon>
        <taxon>Actinomycetota</taxon>
        <taxon>Actinomycetes</taxon>
        <taxon>Micromonosporales</taxon>
        <taxon>Micromonosporaceae</taxon>
        <taxon>Actinoplanes</taxon>
    </lineage>
</organism>
<protein>
    <submittedName>
        <fullName evidence="4">Aspartate aminotransferase family protein</fullName>
    </submittedName>
</protein>